<protein>
    <submittedName>
        <fullName evidence="1">Uncharacterized protein</fullName>
    </submittedName>
</protein>
<evidence type="ECO:0000313" key="1">
    <source>
        <dbReference type="EMBL" id="KKM81808.1"/>
    </source>
</evidence>
<dbReference type="AlphaFoldDB" id="A0A0F9KIP2"/>
<accession>A0A0F9KIP2</accession>
<organism evidence="1">
    <name type="scientific">marine sediment metagenome</name>
    <dbReference type="NCBI Taxonomy" id="412755"/>
    <lineage>
        <taxon>unclassified sequences</taxon>
        <taxon>metagenomes</taxon>
        <taxon>ecological metagenomes</taxon>
    </lineage>
</organism>
<dbReference type="EMBL" id="LAZR01007963">
    <property type="protein sequence ID" value="KKM81808.1"/>
    <property type="molecule type" value="Genomic_DNA"/>
</dbReference>
<comment type="caution">
    <text evidence="1">The sequence shown here is derived from an EMBL/GenBank/DDBJ whole genome shotgun (WGS) entry which is preliminary data.</text>
</comment>
<proteinExistence type="predicted"/>
<name>A0A0F9KIP2_9ZZZZ</name>
<reference evidence="1" key="1">
    <citation type="journal article" date="2015" name="Nature">
        <title>Complex archaea that bridge the gap between prokaryotes and eukaryotes.</title>
        <authorList>
            <person name="Spang A."/>
            <person name="Saw J.H."/>
            <person name="Jorgensen S.L."/>
            <person name="Zaremba-Niedzwiedzka K."/>
            <person name="Martijn J."/>
            <person name="Lind A.E."/>
            <person name="van Eijk R."/>
            <person name="Schleper C."/>
            <person name="Guy L."/>
            <person name="Ettema T.J."/>
        </authorList>
    </citation>
    <scope>NUCLEOTIDE SEQUENCE</scope>
</reference>
<gene>
    <name evidence="1" type="ORF">LCGC14_1326240</name>
</gene>
<sequence length="64" mass="8170">MTGFRSFWWWTFELWRSLLHLVGFHRICWEDCIWAPDSRDFREFLRKKYPPIWEDYAGWKKREG</sequence>